<reference evidence="1" key="1">
    <citation type="journal article" date="2018" name="Genome Biol.">
        <title>SKESA: strategic k-mer extension for scrupulous assemblies.</title>
        <authorList>
            <person name="Souvorov A."/>
            <person name="Agarwala R."/>
            <person name="Lipman D.J."/>
        </authorList>
    </citation>
    <scope>NUCLEOTIDE SEQUENCE</scope>
    <source>
        <strain evidence="1">1930</strain>
    </source>
</reference>
<dbReference type="Proteomes" id="UP000321504">
    <property type="component" value="Unassembled WGS sequence"/>
</dbReference>
<evidence type="ECO:0000313" key="4">
    <source>
        <dbReference type="Proteomes" id="UP000321504"/>
    </source>
</evidence>
<dbReference type="Proteomes" id="UP000856022">
    <property type="component" value="Unassembled WGS sequence"/>
</dbReference>
<proteinExistence type="predicted"/>
<evidence type="ECO:0000313" key="5">
    <source>
        <dbReference type="Proteomes" id="UP000464718"/>
    </source>
</evidence>
<gene>
    <name evidence="2" type="ORF">EHC69_07665</name>
    <name evidence="3" type="ORF">FVP01_08595</name>
    <name evidence="1" type="ORF">I7278_14285</name>
</gene>
<evidence type="ECO:0000313" key="3">
    <source>
        <dbReference type="EMBL" id="TXN16020.1"/>
    </source>
</evidence>
<dbReference type="EMBL" id="DACQKT010000006">
    <property type="protein sequence ID" value="HAS6677980.1"/>
    <property type="molecule type" value="Genomic_DNA"/>
</dbReference>
<name>A0A2S1M9U3_VIBPH</name>
<dbReference type="AlphaFoldDB" id="A0A2S1M9U3"/>
<reference evidence="2 5" key="2">
    <citation type="submission" date="2018-12" db="EMBL/GenBank/DDBJ databases">
        <title>Genomic insights into the evolutionary origins and pathogenicity of five Vibrio parahaemolyticus strains isolated from the shrimp with acute hepatopancreatic necrosis disease (AHPND).</title>
        <authorList>
            <person name="Yang Q."/>
            <person name="Dong X."/>
            <person name="Xie G."/>
            <person name="Fu S."/>
            <person name="Zou P."/>
            <person name="Sun J."/>
            <person name="Wang Y."/>
            <person name="Huang J."/>
        </authorList>
    </citation>
    <scope>NUCLEOTIDE SEQUENCE [LARGE SCALE GENOMIC DNA]</scope>
    <source>
        <strain evidence="2 5">20160303005-1</strain>
    </source>
</reference>
<sequence length="35" mass="4005">MLHGFLAARKQVIPECIYSKSTQSVVFFFAQKLCL</sequence>
<reference evidence="3 4" key="3">
    <citation type="submission" date="2019-08" db="EMBL/GenBank/DDBJ databases">
        <title>Emerging of two pre-pandemic pathogenic O4:KUT lineages of Vibrio parahaemolyticus in coastal eastern China.</title>
        <authorList>
            <person name="Yu H."/>
        </authorList>
    </citation>
    <scope>NUCLEOTIDE SEQUENCE [LARGE SCALE GENOMIC DNA]</scope>
    <source>
        <strain evidence="3 4">HZ17-383</strain>
    </source>
</reference>
<organism evidence="1">
    <name type="scientific">Vibrio parahaemolyticus</name>
    <dbReference type="NCBI Taxonomy" id="670"/>
    <lineage>
        <taxon>Bacteria</taxon>
        <taxon>Pseudomonadati</taxon>
        <taxon>Pseudomonadota</taxon>
        <taxon>Gammaproteobacteria</taxon>
        <taxon>Vibrionales</taxon>
        <taxon>Vibrionaceae</taxon>
        <taxon>Vibrio</taxon>
    </lineage>
</organism>
<accession>A0A2S1M9U3</accession>
<protein>
    <submittedName>
        <fullName evidence="1">Uncharacterized protein</fullName>
    </submittedName>
</protein>
<evidence type="ECO:0000313" key="1">
    <source>
        <dbReference type="EMBL" id="HAS6677980.1"/>
    </source>
</evidence>
<dbReference type="EMBL" id="VRMQ01000002">
    <property type="protein sequence ID" value="TXN16020.1"/>
    <property type="molecule type" value="Genomic_DNA"/>
</dbReference>
<reference evidence="1" key="4">
    <citation type="submission" date="2019-12" db="EMBL/GenBank/DDBJ databases">
        <authorList>
            <consortium name="NCBI Pathogen Detection Project"/>
        </authorList>
    </citation>
    <scope>NUCLEOTIDE SEQUENCE</scope>
    <source>
        <strain evidence="1">1930</strain>
    </source>
</reference>
<dbReference type="EMBL" id="CP034298">
    <property type="protein sequence ID" value="QHH09257.1"/>
    <property type="molecule type" value="Genomic_DNA"/>
</dbReference>
<evidence type="ECO:0000313" key="2">
    <source>
        <dbReference type="EMBL" id="QHH09257.1"/>
    </source>
</evidence>
<dbReference type="Proteomes" id="UP000464718">
    <property type="component" value="Chromosome i"/>
</dbReference>